<evidence type="ECO:0000256" key="4">
    <source>
        <dbReference type="ARBA" id="ARBA00023163"/>
    </source>
</evidence>
<dbReference type="InterPro" id="IPR039420">
    <property type="entry name" value="WalR-like"/>
</dbReference>
<dbReference type="GO" id="GO:0006355">
    <property type="term" value="P:regulation of DNA-templated transcription"/>
    <property type="evidence" value="ECO:0007669"/>
    <property type="project" value="InterPro"/>
</dbReference>
<dbReference type="OrthoDB" id="9790442at2"/>
<evidence type="ECO:0000256" key="5">
    <source>
        <dbReference type="ARBA" id="ARBA00024867"/>
    </source>
</evidence>
<dbReference type="Gene3D" id="6.10.250.690">
    <property type="match status" value="1"/>
</dbReference>
<protein>
    <recommendedName>
        <fullName evidence="1">Stage 0 sporulation protein A homolog</fullName>
    </recommendedName>
</protein>
<organism evidence="10 11">
    <name type="scientific">Evtepia gabavorous</name>
    <dbReference type="NCBI Taxonomy" id="2211183"/>
    <lineage>
        <taxon>Bacteria</taxon>
        <taxon>Bacillati</taxon>
        <taxon>Bacillota</taxon>
        <taxon>Clostridia</taxon>
        <taxon>Eubacteriales</taxon>
        <taxon>Evtepia</taxon>
    </lineage>
</organism>
<dbReference type="Gene3D" id="1.10.10.10">
    <property type="entry name" value="Winged helix-like DNA-binding domain superfamily/Winged helix DNA-binding domain"/>
    <property type="match status" value="1"/>
</dbReference>
<comment type="function">
    <text evidence="5">May play the central regulatory role in sporulation. It may be an element of the effector pathway responsible for the activation of sporulation genes in response to nutritional stress. Spo0A may act in concert with spo0H (a sigma factor) to control the expression of some genes that are critical to the sporulation process.</text>
</comment>
<comment type="caution">
    <text evidence="10">The sequence shown here is derived from an EMBL/GenBank/DDBJ whole genome shotgun (WGS) entry which is preliminary data.</text>
</comment>
<dbReference type="SMART" id="SM00448">
    <property type="entry name" value="REC"/>
    <property type="match status" value="1"/>
</dbReference>
<dbReference type="GO" id="GO:0005829">
    <property type="term" value="C:cytosol"/>
    <property type="evidence" value="ECO:0007669"/>
    <property type="project" value="TreeGrafter"/>
</dbReference>
<evidence type="ECO:0000313" key="10">
    <source>
        <dbReference type="EMBL" id="RFT05564.1"/>
    </source>
</evidence>
<evidence type="ECO:0000256" key="7">
    <source>
        <dbReference type="PROSITE-ProRule" id="PRU01091"/>
    </source>
</evidence>
<name>A0A3E2B0N1_9FIRM</name>
<dbReference type="PROSITE" id="PS51755">
    <property type="entry name" value="OMPR_PHOB"/>
    <property type="match status" value="1"/>
</dbReference>
<dbReference type="AlphaFoldDB" id="A0A3E2B0N1"/>
<dbReference type="GO" id="GO:0032993">
    <property type="term" value="C:protein-DNA complex"/>
    <property type="evidence" value="ECO:0007669"/>
    <property type="project" value="TreeGrafter"/>
</dbReference>
<keyword evidence="2" id="KW-0805">Transcription regulation</keyword>
<proteinExistence type="predicted"/>
<keyword evidence="4" id="KW-0804">Transcription</keyword>
<reference evidence="10 11" key="1">
    <citation type="submission" date="2018-07" db="EMBL/GenBank/DDBJ databases">
        <title>GABA Modulating Bacteria of the Human Gut Microbiota.</title>
        <authorList>
            <person name="Strandwitz P."/>
            <person name="Kim K.H."/>
            <person name="Terekhova D."/>
            <person name="Liu J.K."/>
            <person name="Sharma A."/>
            <person name="Levering J."/>
            <person name="Mcdonald D."/>
            <person name="Dietrich D."/>
            <person name="Ramadhar T.R."/>
            <person name="Lekbua A."/>
            <person name="Mroue N."/>
            <person name="Liston C."/>
            <person name="Stewart E.J."/>
            <person name="Dubin M.J."/>
            <person name="Zengler K."/>
            <person name="Knight R."/>
            <person name="Gilbert J.A."/>
            <person name="Clardy J."/>
            <person name="Lewis K."/>
        </authorList>
    </citation>
    <scope>NUCLEOTIDE SEQUENCE [LARGE SCALE GENOMIC DNA]</scope>
    <source>
        <strain evidence="10 11">KLE1738</strain>
    </source>
</reference>
<dbReference type="InterPro" id="IPR011006">
    <property type="entry name" value="CheY-like_superfamily"/>
</dbReference>
<evidence type="ECO:0000256" key="3">
    <source>
        <dbReference type="ARBA" id="ARBA00023125"/>
    </source>
</evidence>
<evidence type="ECO:0000259" key="9">
    <source>
        <dbReference type="PROSITE" id="PS51755"/>
    </source>
</evidence>
<evidence type="ECO:0000256" key="2">
    <source>
        <dbReference type="ARBA" id="ARBA00023015"/>
    </source>
</evidence>
<dbReference type="Gene3D" id="3.40.50.2300">
    <property type="match status" value="1"/>
</dbReference>
<dbReference type="InterPro" id="IPR001789">
    <property type="entry name" value="Sig_transdc_resp-reg_receiver"/>
</dbReference>
<dbReference type="PANTHER" id="PTHR48111">
    <property type="entry name" value="REGULATOR OF RPOS"/>
    <property type="match status" value="1"/>
</dbReference>
<dbReference type="PANTHER" id="PTHR48111:SF43">
    <property type="entry name" value="STAGE 0 SPORULATION PROTEIN A HOMOLOG"/>
    <property type="match status" value="1"/>
</dbReference>
<evidence type="ECO:0000256" key="6">
    <source>
        <dbReference type="PROSITE-ProRule" id="PRU00169"/>
    </source>
</evidence>
<evidence type="ECO:0000313" key="11">
    <source>
        <dbReference type="Proteomes" id="UP000260649"/>
    </source>
</evidence>
<accession>A0A3E2B0N1</accession>
<dbReference type="Pfam" id="PF00072">
    <property type="entry name" value="Response_reg"/>
    <property type="match status" value="1"/>
</dbReference>
<keyword evidence="11" id="KW-1185">Reference proteome</keyword>
<dbReference type="InterPro" id="IPR016032">
    <property type="entry name" value="Sig_transdc_resp-reg_C-effctor"/>
</dbReference>
<dbReference type="SUPFAM" id="SSF52172">
    <property type="entry name" value="CheY-like"/>
    <property type="match status" value="1"/>
</dbReference>
<sequence length="224" mass="24435">MQKITIVEDDPAMREELVLLLENEGYQVQAVTEFTEVVAQVRSFGANLVLLDLGLPGRDGFSLCADLRKTCGVPIILVTSRNSTMDELRALSLGGDDYITKPYNIPILLARVKAVLRRGGGPAEPDVVEAGGLRLSLTRGTVSADGRTAELSRNELRILAHLMTHAGEIVSRADLIEALWDSQIYIDDNTLSVNVTRLRGKLEALGVPGMIRTRRGMGYQYDGA</sequence>
<dbReference type="EMBL" id="QQRQ01000052">
    <property type="protein sequence ID" value="RFT05564.1"/>
    <property type="molecule type" value="Genomic_DNA"/>
</dbReference>
<dbReference type="RefSeq" id="WP_117143012.1">
    <property type="nucleotide sequence ID" value="NZ_CAKXKJ010000018.1"/>
</dbReference>
<dbReference type="PROSITE" id="PS50110">
    <property type="entry name" value="RESPONSE_REGULATORY"/>
    <property type="match status" value="1"/>
</dbReference>
<dbReference type="GO" id="GO:0000976">
    <property type="term" value="F:transcription cis-regulatory region binding"/>
    <property type="evidence" value="ECO:0007669"/>
    <property type="project" value="TreeGrafter"/>
</dbReference>
<evidence type="ECO:0000259" key="8">
    <source>
        <dbReference type="PROSITE" id="PS50110"/>
    </source>
</evidence>
<feature type="DNA-binding region" description="OmpR/PhoB-type" evidence="7">
    <location>
        <begin position="125"/>
        <end position="223"/>
    </location>
</feature>
<feature type="modified residue" description="4-aspartylphosphate" evidence="6">
    <location>
        <position position="52"/>
    </location>
</feature>
<dbReference type="Proteomes" id="UP000260649">
    <property type="component" value="Unassembled WGS sequence"/>
</dbReference>
<dbReference type="SUPFAM" id="SSF46894">
    <property type="entry name" value="C-terminal effector domain of the bipartite response regulators"/>
    <property type="match status" value="1"/>
</dbReference>
<keyword evidence="3 7" id="KW-0238">DNA-binding</keyword>
<evidence type="ECO:0000256" key="1">
    <source>
        <dbReference type="ARBA" id="ARBA00018672"/>
    </source>
</evidence>
<dbReference type="InterPro" id="IPR036388">
    <property type="entry name" value="WH-like_DNA-bd_sf"/>
</dbReference>
<dbReference type="GO" id="GO:0000156">
    <property type="term" value="F:phosphorelay response regulator activity"/>
    <property type="evidence" value="ECO:0007669"/>
    <property type="project" value="TreeGrafter"/>
</dbReference>
<feature type="domain" description="Response regulatory" evidence="8">
    <location>
        <begin position="3"/>
        <end position="116"/>
    </location>
</feature>
<dbReference type="SMART" id="SM00862">
    <property type="entry name" value="Trans_reg_C"/>
    <property type="match status" value="1"/>
</dbReference>
<dbReference type="CDD" id="cd00383">
    <property type="entry name" value="trans_reg_C"/>
    <property type="match status" value="1"/>
</dbReference>
<feature type="domain" description="OmpR/PhoB-type" evidence="9">
    <location>
        <begin position="125"/>
        <end position="223"/>
    </location>
</feature>
<dbReference type="GeneID" id="97996446"/>
<gene>
    <name evidence="10" type="ORF">DV520_11970</name>
</gene>
<dbReference type="Pfam" id="PF00486">
    <property type="entry name" value="Trans_reg_C"/>
    <property type="match status" value="1"/>
</dbReference>
<dbReference type="InterPro" id="IPR001867">
    <property type="entry name" value="OmpR/PhoB-type_DNA-bd"/>
</dbReference>
<keyword evidence="6" id="KW-0597">Phosphoprotein</keyword>